<organism evidence="2 3">
    <name type="scientific">Dryococelus australis</name>
    <dbReference type="NCBI Taxonomy" id="614101"/>
    <lineage>
        <taxon>Eukaryota</taxon>
        <taxon>Metazoa</taxon>
        <taxon>Ecdysozoa</taxon>
        <taxon>Arthropoda</taxon>
        <taxon>Hexapoda</taxon>
        <taxon>Insecta</taxon>
        <taxon>Pterygota</taxon>
        <taxon>Neoptera</taxon>
        <taxon>Polyneoptera</taxon>
        <taxon>Phasmatodea</taxon>
        <taxon>Verophasmatodea</taxon>
        <taxon>Anareolatae</taxon>
        <taxon>Phasmatidae</taxon>
        <taxon>Eurycanthinae</taxon>
        <taxon>Dryococelus</taxon>
    </lineage>
</organism>
<accession>A0ABQ9GT44</accession>
<dbReference type="Proteomes" id="UP001159363">
    <property type="component" value="Chromosome 8"/>
</dbReference>
<reference evidence="2 3" key="1">
    <citation type="submission" date="2023-02" db="EMBL/GenBank/DDBJ databases">
        <title>LHISI_Scaffold_Assembly.</title>
        <authorList>
            <person name="Stuart O.P."/>
            <person name="Cleave R."/>
            <person name="Magrath M.J.L."/>
            <person name="Mikheyev A.S."/>
        </authorList>
    </citation>
    <scope>NUCLEOTIDE SEQUENCE [LARGE SCALE GENOMIC DNA]</scope>
    <source>
        <strain evidence="2">Daus_M_001</strain>
        <tissue evidence="2">Leg muscle</tissue>
    </source>
</reference>
<dbReference type="EMBL" id="JARBHB010000009">
    <property type="protein sequence ID" value="KAJ8875200.1"/>
    <property type="molecule type" value="Genomic_DNA"/>
</dbReference>
<evidence type="ECO:0000313" key="3">
    <source>
        <dbReference type="Proteomes" id="UP001159363"/>
    </source>
</evidence>
<comment type="caution">
    <text evidence="2">The sequence shown here is derived from an EMBL/GenBank/DDBJ whole genome shotgun (WGS) entry which is preliminary data.</text>
</comment>
<evidence type="ECO:0000256" key="1">
    <source>
        <dbReference type="SAM" id="MobiDB-lite"/>
    </source>
</evidence>
<feature type="compositionally biased region" description="Polar residues" evidence="1">
    <location>
        <begin position="28"/>
        <end position="38"/>
    </location>
</feature>
<protein>
    <submittedName>
        <fullName evidence="2">Uncharacterized protein</fullName>
    </submittedName>
</protein>
<proteinExistence type="predicted"/>
<evidence type="ECO:0000313" key="2">
    <source>
        <dbReference type="EMBL" id="KAJ8875200.1"/>
    </source>
</evidence>
<keyword evidence="3" id="KW-1185">Reference proteome</keyword>
<sequence length="82" mass="8689">MSGSDLSQHIARMLLTQYVTPAAAIGASPNTSRQSTPRSCRGGEAKARGQHGSSCTSEVLTTVPSLCEKHGIRTKMGVKHYC</sequence>
<gene>
    <name evidence="2" type="ORF">PR048_023095</name>
</gene>
<feature type="region of interest" description="Disordered" evidence="1">
    <location>
        <begin position="24"/>
        <end position="56"/>
    </location>
</feature>
<name>A0ABQ9GT44_9NEOP</name>